<dbReference type="AlphaFoldDB" id="A0A1E3QML4"/>
<evidence type="ECO:0000256" key="2">
    <source>
        <dbReference type="ARBA" id="ARBA00022705"/>
    </source>
</evidence>
<dbReference type="Pfam" id="PF09724">
    <property type="entry name" value="Dcc1"/>
    <property type="match status" value="1"/>
</dbReference>
<dbReference type="GeneID" id="30147260"/>
<dbReference type="PANTHER" id="PTHR13395">
    <property type="entry name" value="SISTER CHROMATID COHESION PROTEIN DCC1-RELATED"/>
    <property type="match status" value="1"/>
</dbReference>
<evidence type="ECO:0000313" key="3">
    <source>
        <dbReference type="EMBL" id="ODQ78880.1"/>
    </source>
</evidence>
<reference evidence="4" key="1">
    <citation type="submission" date="2016-05" db="EMBL/GenBank/DDBJ databases">
        <title>Comparative genomics of biotechnologically important yeasts.</title>
        <authorList>
            <consortium name="DOE Joint Genome Institute"/>
            <person name="Riley R."/>
            <person name="Haridas S."/>
            <person name="Wolfe K.H."/>
            <person name="Lopes M.R."/>
            <person name="Hittinger C.T."/>
            <person name="Goker M."/>
            <person name="Salamov A."/>
            <person name="Wisecaver J."/>
            <person name="Long T.M."/>
            <person name="Aerts A.L."/>
            <person name="Barry K."/>
            <person name="Choi C."/>
            <person name="Clum A."/>
            <person name="Coughlan A.Y."/>
            <person name="Deshpande S."/>
            <person name="Douglass A.P."/>
            <person name="Hanson S.J."/>
            <person name="Klenk H.-P."/>
            <person name="Labutti K."/>
            <person name="Lapidus A."/>
            <person name="Lindquist E."/>
            <person name="Lipzen A."/>
            <person name="Meier-Kolthoff J.P."/>
            <person name="Ohm R.A."/>
            <person name="Otillar R.P."/>
            <person name="Pangilinan J."/>
            <person name="Peng Y."/>
            <person name="Rokas A."/>
            <person name="Rosa C.A."/>
            <person name="Scheuner C."/>
            <person name="Sibirny A.A."/>
            <person name="Slot J.C."/>
            <person name="Stielow J.B."/>
            <person name="Sun H."/>
            <person name="Kurtzman C.P."/>
            <person name="Blackwell M."/>
            <person name="Grigoriev I.V."/>
            <person name="Jeffries T.W."/>
        </authorList>
    </citation>
    <scope>NUCLEOTIDE SEQUENCE [LARGE SCALE GENOMIC DNA]</scope>
    <source>
        <strain evidence="4">NRRL Y-12698</strain>
    </source>
</reference>
<evidence type="ECO:0000256" key="1">
    <source>
        <dbReference type="ARBA" id="ARBA00007017"/>
    </source>
</evidence>
<dbReference type="GO" id="GO:0000785">
    <property type="term" value="C:chromatin"/>
    <property type="evidence" value="ECO:0007669"/>
    <property type="project" value="TreeGrafter"/>
</dbReference>
<dbReference type="PANTHER" id="PTHR13395:SF6">
    <property type="entry name" value="SISTER CHROMATID COHESION PROTEIN DCC1"/>
    <property type="match status" value="1"/>
</dbReference>
<evidence type="ECO:0000313" key="4">
    <source>
        <dbReference type="Proteomes" id="UP000094336"/>
    </source>
</evidence>
<organism evidence="3 4">
    <name type="scientific">Babjeviella inositovora NRRL Y-12698</name>
    <dbReference type="NCBI Taxonomy" id="984486"/>
    <lineage>
        <taxon>Eukaryota</taxon>
        <taxon>Fungi</taxon>
        <taxon>Dikarya</taxon>
        <taxon>Ascomycota</taxon>
        <taxon>Saccharomycotina</taxon>
        <taxon>Pichiomycetes</taxon>
        <taxon>Serinales incertae sedis</taxon>
        <taxon>Babjeviella</taxon>
    </lineage>
</organism>
<dbReference type="EMBL" id="KV454434">
    <property type="protein sequence ID" value="ODQ78880.1"/>
    <property type="molecule type" value="Genomic_DNA"/>
</dbReference>
<evidence type="ECO:0008006" key="5">
    <source>
        <dbReference type="Google" id="ProtNLM"/>
    </source>
</evidence>
<sequence>MDIYTRLRPSRQYKLLELTPEVLTILEAGTEELSIKASGKDSEIVLCSSDATFQIRQKNHTNTLLLMNHTQDGADERLVGFSSLSSELELTKVKGKIDLISKIPVYANFGDDLSRIESCGFLDITVDELVCRSPVSTSEFRTLWFDKYNGCEIEGKAVLLSRGFITQALNFVLTALLASELDMARLSVRDTLQAVEDTDYTHELVRTVLWKFSLFPTVNEQGEEQFSLDKAKVSKWYGVNALREHAQRLISPDEFLIAWKSAFPPFFDCPIDLQMLAGYYVRPLVDKIQYINLDTVVLVEKDPIKRFKMLFKLQSTWDMPDILPFIEDLNVRNLKIDNFIMKYAKKKRVGKKFVVTGR</sequence>
<proteinExistence type="inferred from homology"/>
<keyword evidence="4" id="KW-1185">Reference proteome</keyword>
<dbReference type="GO" id="GO:0006260">
    <property type="term" value="P:DNA replication"/>
    <property type="evidence" value="ECO:0007669"/>
    <property type="project" value="UniProtKB-KW"/>
</dbReference>
<name>A0A1E3QML4_9ASCO</name>
<dbReference type="OrthoDB" id="276989at2759"/>
<dbReference type="Proteomes" id="UP000094336">
    <property type="component" value="Unassembled WGS sequence"/>
</dbReference>
<dbReference type="GO" id="GO:0031390">
    <property type="term" value="C:Ctf18 RFC-like complex"/>
    <property type="evidence" value="ECO:0007669"/>
    <property type="project" value="InterPro"/>
</dbReference>
<keyword evidence="2" id="KW-0235">DNA replication</keyword>
<dbReference type="STRING" id="984486.A0A1E3QML4"/>
<dbReference type="GO" id="GO:0034088">
    <property type="term" value="P:maintenance of mitotic sister chromatid cohesion"/>
    <property type="evidence" value="ECO:0007669"/>
    <property type="project" value="TreeGrafter"/>
</dbReference>
<dbReference type="GO" id="GO:0000775">
    <property type="term" value="C:chromosome, centromeric region"/>
    <property type="evidence" value="ECO:0007669"/>
    <property type="project" value="TreeGrafter"/>
</dbReference>
<comment type="similarity">
    <text evidence="1">Belongs to the DCC1 family.</text>
</comment>
<accession>A0A1E3QML4</accession>
<gene>
    <name evidence="3" type="ORF">BABINDRAFT_162550</name>
</gene>
<protein>
    <recommendedName>
        <fullName evidence="5">Sister chromatid cohesion protein DCC1</fullName>
    </recommendedName>
</protein>
<dbReference type="InterPro" id="IPR019128">
    <property type="entry name" value="Dcc1"/>
</dbReference>
<dbReference type="RefSeq" id="XP_018984208.1">
    <property type="nucleotide sequence ID" value="XM_019129407.1"/>
</dbReference>